<gene>
    <name evidence="2" type="ORF">AC812_12355</name>
</gene>
<evidence type="ECO:0000313" key="3">
    <source>
        <dbReference type="Proteomes" id="UP000050514"/>
    </source>
</evidence>
<name>A0A0P6XQJ4_9CHLR</name>
<evidence type="ECO:0000256" key="1">
    <source>
        <dbReference type="SAM" id="Phobius"/>
    </source>
</evidence>
<organism evidence="2 3">
    <name type="scientific">Bellilinea caldifistulae</name>
    <dbReference type="NCBI Taxonomy" id="360411"/>
    <lineage>
        <taxon>Bacteria</taxon>
        <taxon>Bacillati</taxon>
        <taxon>Chloroflexota</taxon>
        <taxon>Anaerolineae</taxon>
        <taxon>Anaerolineales</taxon>
        <taxon>Anaerolineaceae</taxon>
        <taxon>Bellilinea</taxon>
    </lineage>
</organism>
<dbReference type="STRING" id="360411.AC812_12355"/>
<feature type="transmembrane region" description="Helical" evidence="1">
    <location>
        <begin position="6"/>
        <end position="26"/>
    </location>
</feature>
<keyword evidence="1" id="KW-0472">Membrane</keyword>
<evidence type="ECO:0000313" key="2">
    <source>
        <dbReference type="EMBL" id="KPL74580.1"/>
    </source>
</evidence>
<keyword evidence="1" id="KW-0812">Transmembrane</keyword>
<reference evidence="2 3" key="1">
    <citation type="submission" date="2015-07" db="EMBL/GenBank/DDBJ databases">
        <title>Draft genome of Bellilinea caldifistulae DSM 17877.</title>
        <authorList>
            <person name="Hemp J."/>
            <person name="Ward L.M."/>
            <person name="Pace L.A."/>
            <person name="Fischer W.W."/>
        </authorList>
    </citation>
    <scope>NUCLEOTIDE SEQUENCE [LARGE SCALE GENOMIC DNA]</scope>
    <source>
        <strain evidence="2 3">GOMI-1</strain>
    </source>
</reference>
<sequence>MDGCILGLILFLAVVLYFTLGLRVTAELTPPAERHVDARSNDPAETYRRVMGVADEVHSRWYEGKHPDEVIHLHLPNRAEMAKHDTDVRINFRWLERDAGDVDVVLHYEGEPAVDRRVRWDRVERSADGSIRRAEWRHRVPRMGHKEAGCLPLLVVAVLVVVVGVVLW</sequence>
<dbReference type="EMBL" id="LGHJ01000017">
    <property type="protein sequence ID" value="KPL74580.1"/>
    <property type="molecule type" value="Genomic_DNA"/>
</dbReference>
<keyword evidence="3" id="KW-1185">Reference proteome</keyword>
<protein>
    <submittedName>
        <fullName evidence="2">Uncharacterized protein</fullName>
    </submittedName>
</protein>
<proteinExistence type="predicted"/>
<dbReference type="AlphaFoldDB" id="A0A0P6XQJ4"/>
<comment type="caution">
    <text evidence="2">The sequence shown here is derived from an EMBL/GenBank/DDBJ whole genome shotgun (WGS) entry which is preliminary data.</text>
</comment>
<keyword evidence="1" id="KW-1133">Transmembrane helix</keyword>
<accession>A0A0P6XQJ4</accession>
<dbReference type="Proteomes" id="UP000050514">
    <property type="component" value="Unassembled WGS sequence"/>
</dbReference>
<feature type="transmembrane region" description="Helical" evidence="1">
    <location>
        <begin position="148"/>
        <end position="167"/>
    </location>
</feature>
<dbReference type="RefSeq" id="WP_061918920.1">
    <property type="nucleotide sequence ID" value="NZ_DF967971.1"/>
</dbReference>